<evidence type="ECO:0000256" key="5">
    <source>
        <dbReference type="ARBA" id="ARBA00034321"/>
    </source>
</evidence>
<evidence type="ECO:0000256" key="2">
    <source>
        <dbReference type="ARBA" id="ARBA00022525"/>
    </source>
</evidence>
<dbReference type="AlphaFoldDB" id="A0A0K8R3M6"/>
<feature type="chain" id="PRO_5005516023" evidence="6">
    <location>
        <begin position="20"/>
        <end position="128"/>
    </location>
</feature>
<keyword evidence="4" id="KW-0325">Glycoprotein</keyword>
<comment type="subcellular location">
    <subcellularLocation>
        <location evidence="1">Secreted</location>
    </subcellularLocation>
</comment>
<reference evidence="7" key="1">
    <citation type="submission" date="2012-12" db="EMBL/GenBank/DDBJ databases">
        <title>Identification and characterization of a phenylalanine ammonia-lyase gene family in Isatis indigotica Fort.</title>
        <authorList>
            <person name="Liu Q."/>
            <person name="Chen J."/>
            <person name="Zhou X."/>
            <person name="Di P."/>
            <person name="Xiao Y."/>
            <person name="Xuan H."/>
            <person name="Zhang L."/>
            <person name="Chen W."/>
        </authorList>
    </citation>
    <scope>NUCLEOTIDE SEQUENCE</scope>
    <source>
        <tissue evidence="7">Salivary gland</tissue>
    </source>
</reference>
<name>A0A0K8R3M6_IXORI</name>
<accession>A0A0K8R3M6</accession>
<comment type="similarity">
    <text evidence="5">Belongs to the salp15 family.</text>
</comment>
<feature type="signal peptide" evidence="6">
    <location>
        <begin position="1"/>
        <end position="19"/>
    </location>
</feature>
<keyword evidence="2" id="KW-0964">Secreted</keyword>
<evidence type="ECO:0000256" key="1">
    <source>
        <dbReference type="ARBA" id="ARBA00004613"/>
    </source>
</evidence>
<sequence length="128" mass="14361">MQFVLFTAVLILQALQIGANRISMEGYVDKSKNHMSPVCRDALDARMKERCSRPAFYEDNGQPVEFDGCSFKCRTTRGSLIITQHVELTNGIPCGPNGQTCQKWKLCRRFGATKHSCGVPFVPKSPYE</sequence>
<organism evidence="7">
    <name type="scientific">Ixodes ricinus</name>
    <name type="common">Common tick</name>
    <name type="synonym">Acarus ricinus</name>
    <dbReference type="NCBI Taxonomy" id="34613"/>
    <lineage>
        <taxon>Eukaryota</taxon>
        <taxon>Metazoa</taxon>
        <taxon>Ecdysozoa</taxon>
        <taxon>Arthropoda</taxon>
        <taxon>Chelicerata</taxon>
        <taxon>Arachnida</taxon>
        <taxon>Acari</taxon>
        <taxon>Parasitiformes</taxon>
        <taxon>Ixodida</taxon>
        <taxon>Ixodoidea</taxon>
        <taxon>Ixodidae</taxon>
        <taxon>Ixodinae</taxon>
        <taxon>Ixodes</taxon>
    </lineage>
</organism>
<evidence type="ECO:0000256" key="4">
    <source>
        <dbReference type="ARBA" id="ARBA00023180"/>
    </source>
</evidence>
<dbReference type="EMBL" id="GADI01008061">
    <property type="protein sequence ID" value="JAA65747.1"/>
    <property type="molecule type" value="mRNA"/>
</dbReference>
<evidence type="ECO:0000256" key="6">
    <source>
        <dbReference type="SAM" id="SignalP"/>
    </source>
</evidence>
<evidence type="ECO:0000256" key="3">
    <source>
        <dbReference type="ARBA" id="ARBA00022729"/>
    </source>
</evidence>
<proteinExistence type="evidence at transcript level"/>
<keyword evidence="3 6" id="KW-0732">Signal</keyword>
<protein>
    <submittedName>
        <fullName evidence="7">Putative ixostatin</fullName>
    </submittedName>
</protein>
<dbReference type="InterPro" id="IPR021971">
    <property type="entry name" value="Salp15"/>
</dbReference>
<dbReference type="GO" id="GO:0005576">
    <property type="term" value="C:extracellular region"/>
    <property type="evidence" value="ECO:0007669"/>
    <property type="project" value="UniProtKB-SubCell"/>
</dbReference>
<dbReference type="Pfam" id="PF12115">
    <property type="entry name" value="Salp15"/>
    <property type="match status" value="1"/>
</dbReference>
<evidence type="ECO:0000313" key="7">
    <source>
        <dbReference type="EMBL" id="JAA65747.1"/>
    </source>
</evidence>